<proteinExistence type="predicted"/>
<dbReference type="Proteomes" id="UP000561066">
    <property type="component" value="Unassembled WGS sequence"/>
</dbReference>
<feature type="non-terminal residue" evidence="3">
    <location>
        <position position="1"/>
    </location>
</feature>
<reference evidence="3 4" key="1">
    <citation type="submission" date="2020-04" db="EMBL/GenBank/DDBJ databases">
        <title>Description of novel Gluconacetobacter.</title>
        <authorList>
            <person name="Sombolestani A."/>
        </authorList>
    </citation>
    <scope>NUCLEOTIDE SEQUENCE [LARGE SCALE GENOMIC DNA]</scope>
    <source>
        <strain evidence="3 4">LMG 21312</strain>
    </source>
</reference>
<organism evidence="3 4">
    <name type="scientific">Gluconacetobacter johannae</name>
    <dbReference type="NCBI Taxonomy" id="112140"/>
    <lineage>
        <taxon>Bacteria</taxon>
        <taxon>Pseudomonadati</taxon>
        <taxon>Pseudomonadota</taxon>
        <taxon>Alphaproteobacteria</taxon>
        <taxon>Acetobacterales</taxon>
        <taxon>Acetobacteraceae</taxon>
        <taxon>Gluconacetobacter</taxon>
    </lineage>
</organism>
<feature type="region of interest" description="Disordered" evidence="1">
    <location>
        <begin position="1"/>
        <end position="99"/>
    </location>
</feature>
<gene>
    <name evidence="3" type="ORF">HLH21_12320</name>
</gene>
<name>A0A7W4P792_9PROT</name>
<keyword evidence="4" id="KW-1185">Reference proteome</keyword>
<evidence type="ECO:0000256" key="1">
    <source>
        <dbReference type="SAM" id="MobiDB-lite"/>
    </source>
</evidence>
<evidence type="ECO:0000259" key="2">
    <source>
        <dbReference type="Pfam" id="PF18135"/>
    </source>
</evidence>
<feature type="domain" description="Type ISP restriction-modification enzyme LLaBIII C-terminal specificity" evidence="2">
    <location>
        <begin position="107"/>
        <end position="307"/>
    </location>
</feature>
<accession>A0A7W4P792</accession>
<dbReference type="EMBL" id="JABEQH010000016">
    <property type="protein sequence ID" value="MBB2176700.1"/>
    <property type="molecule type" value="Genomic_DNA"/>
</dbReference>
<sequence>RTEQNRTEQNRTEQNRTEQNRTEQNRTEQNRTEQNRTELYTPINRRAREKYGDLHVRRGAESRLQRADVQRSSEPPHGGYRRQPMLPHVSLRNGGWTMSDPQGSLFEEKPSQSRLVRRDGITDEGLAHFQAAYPEEAITKRDLFYYVYGLLHSEDYRARFADNLSKQLPRIPRVKTASDFWAFSKAGRALAALHVNYEQVEPYPVTFPHGDPSLGPPSDPERFYRVEQMKFAGKRPTLDKSTVIYNANITITGIPLEAYEYVVNGKPALEWVMERQSVKTDTKSHLVKDANAWATETMHDPRYPLDLFLRVITVSLETLRVVRDLPRLEI</sequence>
<evidence type="ECO:0000313" key="3">
    <source>
        <dbReference type="EMBL" id="MBB2176700.1"/>
    </source>
</evidence>
<dbReference type="InterPro" id="IPR041635">
    <property type="entry name" value="Type_ISP_LLaBIII_C"/>
</dbReference>
<dbReference type="Pfam" id="PF18135">
    <property type="entry name" value="Type_ISP_C"/>
    <property type="match status" value="1"/>
</dbReference>
<comment type="caution">
    <text evidence="3">The sequence shown here is derived from an EMBL/GenBank/DDBJ whole genome shotgun (WGS) entry which is preliminary data.</text>
</comment>
<dbReference type="AlphaFoldDB" id="A0A7W4P792"/>
<evidence type="ECO:0000313" key="4">
    <source>
        <dbReference type="Proteomes" id="UP000561066"/>
    </source>
</evidence>
<feature type="compositionally biased region" description="Basic and acidic residues" evidence="1">
    <location>
        <begin position="49"/>
        <end position="71"/>
    </location>
</feature>
<protein>
    <recommendedName>
        <fullName evidence="2">Type ISP restriction-modification enzyme LLaBIII C-terminal specificity domain-containing protein</fullName>
    </recommendedName>
</protein>
<feature type="compositionally biased region" description="Basic and acidic residues" evidence="1">
    <location>
        <begin position="1"/>
        <end position="36"/>
    </location>
</feature>